<dbReference type="EMBL" id="AP017928">
    <property type="protein sequence ID" value="BBA32633.1"/>
    <property type="molecule type" value="Genomic_DNA"/>
</dbReference>
<gene>
    <name evidence="1" type="ORF">sS8_0668</name>
</gene>
<organism evidence="1 2">
    <name type="scientific">Methylocaldum marinum</name>
    <dbReference type="NCBI Taxonomy" id="1432792"/>
    <lineage>
        <taxon>Bacteria</taxon>
        <taxon>Pseudomonadati</taxon>
        <taxon>Pseudomonadota</taxon>
        <taxon>Gammaproteobacteria</taxon>
        <taxon>Methylococcales</taxon>
        <taxon>Methylococcaceae</taxon>
        <taxon>Methylocaldum</taxon>
    </lineage>
</organism>
<accession>A0A250KLS7</accession>
<evidence type="ECO:0000313" key="2">
    <source>
        <dbReference type="Proteomes" id="UP000266313"/>
    </source>
</evidence>
<proteinExistence type="predicted"/>
<keyword evidence="2" id="KW-1185">Reference proteome</keyword>
<reference evidence="1 2" key="1">
    <citation type="submission" date="2016-12" db="EMBL/GenBank/DDBJ databases">
        <title>Genome sequencing of Methylocaldum marinum.</title>
        <authorList>
            <person name="Takeuchi M."/>
            <person name="Kamagata Y."/>
            <person name="Hiraoka S."/>
            <person name="Oshima K."/>
            <person name="Hattori M."/>
            <person name="Iwasaki W."/>
        </authorList>
    </citation>
    <scope>NUCLEOTIDE SEQUENCE [LARGE SCALE GENOMIC DNA]</scope>
    <source>
        <strain evidence="1 2">S8</strain>
    </source>
</reference>
<name>A0A250KLS7_9GAMM</name>
<evidence type="ECO:0000313" key="1">
    <source>
        <dbReference type="EMBL" id="BBA32633.1"/>
    </source>
</evidence>
<sequence length="99" mass="10337">MAASNFLSDSLNLYQAYDGGNQLGDAMLQPDFFDRLTASYSLAATLLSPTPFGVGANLSAASIDVIGNWFSYTFGTAATVNNCDGGSGFYNCAGRSQVL</sequence>
<dbReference type="Proteomes" id="UP000266313">
    <property type="component" value="Chromosome"/>
</dbReference>
<protein>
    <submittedName>
        <fullName evidence="1">Uncharacterized protein</fullName>
    </submittedName>
</protein>
<dbReference type="AlphaFoldDB" id="A0A250KLS7"/>
<dbReference type="KEGG" id="mmai:sS8_0668"/>